<evidence type="ECO:0000259" key="4">
    <source>
        <dbReference type="Pfam" id="PF21773"/>
    </source>
</evidence>
<protein>
    <recommendedName>
        <fullName evidence="4">ODAD1 central coiled coil region domain-containing protein</fullName>
    </recommendedName>
</protein>
<reference evidence="6" key="1">
    <citation type="submission" date="2024-04" db="EMBL/GenBank/DDBJ databases">
        <title>Salinicola lusitanus LLJ914,a marine bacterium isolated from the Okinawa Trough.</title>
        <authorList>
            <person name="Li J."/>
        </authorList>
    </citation>
    <scope>NUCLEOTIDE SEQUENCE [LARGE SCALE GENOMIC DNA]</scope>
</reference>
<dbReference type="AlphaFoldDB" id="A0AAW0P5M2"/>
<comment type="caution">
    <text evidence="5">The sequence shown here is derived from an EMBL/GenBank/DDBJ whole genome shotgun (WGS) entry which is preliminary data.</text>
</comment>
<proteinExistence type="predicted"/>
<feature type="compositionally biased region" description="Low complexity" evidence="3">
    <location>
        <begin position="123"/>
        <end position="132"/>
    </location>
</feature>
<organism evidence="5 6">
    <name type="scientific">Mugilogobius chulae</name>
    <name type="common">yellowstripe goby</name>
    <dbReference type="NCBI Taxonomy" id="88201"/>
    <lineage>
        <taxon>Eukaryota</taxon>
        <taxon>Metazoa</taxon>
        <taxon>Chordata</taxon>
        <taxon>Craniata</taxon>
        <taxon>Vertebrata</taxon>
        <taxon>Euteleostomi</taxon>
        <taxon>Actinopterygii</taxon>
        <taxon>Neopterygii</taxon>
        <taxon>Teleostei</taxon>
        <taxon>Neoteleostei</taxon>
        <taxon>Acanthomorphata</taxon>
        <taxon>Gobiaria</taxon>
        <taxon>Gobiiformes</taxon>
        <taxon>Gobioidei</taxon>
        <taxon>Gobiidae</taxon>
        <taxon>Gobionellinae</taxon>
        <taxon>Mugilogobius</taxon>
    </lineage>
</organism>
<sequence>MERLRTEQLFVLFVEGHGELRTEQDRLKREMNMKNGDLQQKPRVENADSLRELLKSSSSVELELQRRKELKQQQASNKTGFRHQPQHRPNNRSIKQQQLKQQVRHYNTKQQELQTTGSTPPHKQQQLKQQMSDLQQKIWDLRTEGTDPTERQSLRRKNLRAQRLLEDKLQKAMTQLNQQMIRNRALREELQTVFGERALCLRIVRTHRKELHELKQQIKEASEECLALSEHSIEYHQRRAALRDKLVKERAEYNAEIQNLQLMSSYKTDLNNFLWSKQDEREDGHEAESRSNKTKDVFDRISSETGDEGLDKLAEDQNFALCKFVNEQNKEIVALKDEIVQVKEEMGKSEERHKERKGIHRAKMEELRKQLQEVEARTQLYENQSRQKNSAVEQLQKGLKSICHVISCDCDHGITSCLRALEQWTNQMLSIKAWVDEEQKHKEAQ</sequence>
<dbReference type="EMBL" id="JBBPFD010000008">
    <property type="protein sequence ID" value="KAK7915542.1"/>
    <property type="molecule type" value="Genomic_DNA"/>
</dbReference>
<feature type="domain" description="ODAD1 central coiled coil region" evidence="4">
    <location>
        <begin position="160"/>
        <end position="410"/>
    </location>
</feature>
<dbReference type="PANTHER" id="PTHR21694:SF18">
    <property type="entry name" value="COILED-COIL DOMAIN-CONTAINING PROTEIN 63"/>
    <property type="match status" value="1"/>
</dbReference>
<evidence type="ECO:0000313" key="5">
    <source>
        <dbReference type="EMBL" id="KAK7915542.1"/>
    </source>
</evidence>
<feature type="compositionally biased region" description="Basic residues" evidence="3">
    <location>
        <begin position="80"/>
        <end position="90"/>
    </location>
</feature>
<evidence type="ECO:0000256" key="2">
    <source>
        <dbReference type="SAM" id="Coils"/>
    </source>
</evidence>
<dbReference type="Pfam" id="PF21773">
    <property type="entry name" value="ODAD1_CC"/>
    <property type="match status" value="1"/>
</dbReference>
<keyword evidence="1 2" id="KW-0175">Coiled coil</keyword>
<name>A0AAW0P5M2_9GOBI</name>
<feature type="region of interest" description="Disordered" evidence="3">
    <location>
        <begin position="68"/>
        <end position="132"/>
    </location>
</feature>
<feature type="compositionally biased region" description="Polar residues" evidence="3">
    <location>
        <begin position="108"/>
        <end position="122"/>
    </location>
</feature>
<feature type="region of interest" description="Disordered" evidence="3">
    <location>
        <begin position="278"/>
        <end position="299"/>
    </location>
</feature>
<feature type="coiled-coil region" evidence="2">
    <location>
        <begin position="325"/>
        <end position="384"/>
    </location>
</feature>
<evidence type="ECO:0000313" key="6">
    <source>
        <dbReference type="Proteomes" id="UP001460270"/>
    </source>
</evidence>
<dbReference type="InterPro" id="IPR049258">
    <property type="entry name" value="ODAD1_CC"/>
</dbReference>
<dbReference type="InterPro" id="IPR051876">
    <property type="entry name" value="ODA-DC/CCD"/>
</dbReference>
<dbReference type="PANTHER" id="PTHR21694">
    <property type="entry name" value="COILED-COIL DOMAIN-CONTAINING PROTEIN 63"/>
    <property type="match status" value="1"/>
</dbReference>
<feature type="compositionally biased region" description="Polar residues" evidence="3">
    <location>
        <begin position="91"/>
        <end position="101"/>
    </location>
</feature>
<accession>A0AAW0P5M2</accession>
<evidence type="ECO:0000256" key="1">
    <source>
        <dbReference type="ARBA" id="ARBA00023054"/>
    </source>
</evidence>
<dbReference type="Proteomes" id="UP001460270">
    <property type="component" value="Unassembled WGS sequence"/>
</dbReference>
<keyword evidence="6" id="KW-1185">Reference proteome</keyword>
<gene>
    <name evidence="5" type="ORF">WMY93_011303</name>
</gene>
<evidence type="ECO:0000256" key="3">
    <source>
        <dbReference type="SAM" id="MobiDB-lite"/>
    </source>
</evidence>